<reference evidence="2 3" key="1">
    <citation type="submission" date="2014-06" db="EMBL/GenBank/DDBJ databases">
        <authorList>
            <consortium name="DOE Joint Genome Institute"/>
            <person name="Kuo A."/>
            <person name="Kohler A."/>
            <person name="Nagy L.G."/>
            <person name="Floudas D."/>
            <person name="Copeland A."/>
            <person name="Barry K.W."/>
            <person name="Cichocki N."/>
            <person name="Veneault-Fourrey C."/>
            <person name="LaButti K."/>
            <person name="Lindquist E.A."/>
            <person name="Lipzen A."/>
            <person name="Lundell T."/>
            <person name="Morin E."/>
            <person name="Murat C."/>
            <person name="Sun H."/>
            <person name="Tunlid A."/>
            <person name="Henrissat B."/>
            <person name="Grigoriev I.V."/>
            <person name="Hibbett D.S."/>
            <person name="Martin F."/>
            <person name="Nordberg H.P."/>
            <person name="Cantor M.N."/>
            <person name="Hua S.X."/>
        </authorList>
    </citation>
    <scope>NUCLEOTIDE SEQUENCE [LARGE SCALE GENOMIC DNA]</scope>
    <source>
        <strain evidence="2 3">ATCC 200175</strain>
    </source>
</reference>
<feature type="non-terminal residue" evidence="2">
    <location>
        <position position="231"/>
    </location>
</feature>
<feature type="compositionally biased region" description="Basic and acidic residues" evidence="1">
    <location>
        <begin position="185"/>
        <end position="224"/>
    </location>
</feature>
<evidence type="ECO:0000313" key="2">
    <source>
        <dbReference type="EMBL" id="KIJ08197.1"/>
    </source>
</evidence>
<organism evidence="2 3">
    <name type="scientific">Paxillus involutus ATCC 200175</name>
    <dbReference type="NCBI Taxonomy" id="664439"/>
    <lineage>
        <taxon>Eukaryota</taxon>
        <taxon>Fungi</taxon>
        <taxon>Dikarya</taxon>
        <taxon>Basidiomycota</taxon>
        <taxon>Agaricomycotina</taxon>
        <taxon>Agaricomycetes</taxon>
        <taxon>Agaricomycetidae</taxon>
        <taxon>Boletales</taxon>
        <taxon>Paxilineae</taxon>
        <taxon>Paxillaceae</taxon>
        <taxon>Paxillus</taxon>
    </lineage>
</organism>
<evidence type="ECO:0000313" key="3">
    <source>
        <dbReference type="Proteomes" id="UP000053647"/>
    </source>
</evidence>
<protein>
    <submittedName>
        <fullName evidence="2">Unplaced genomic scaffold PAXINscaffold_356, whole genome shotgun sequence</fullName>
    </submittedName>
</protein>
<accession>A0A0C9TK30</accession>
<dbReference type="Proteomes" id="UP000053647">
    <property type="component" value="Unassembled WGS sequence"/>
</dbReference>
<keyword evidence="3" id="KW-1185">Reference proteome</keyword>
<feature type="region of interest" description="Disordered" evidence="1">
    <location>
        <begin position="185"/>
        <end position="231"/>
    </location>
</feature>
<reference evidence="3" key="2">
    <citation type="submission" date="2015-01" db="EMBL/GenBank/DDBJ databases">
        <title>Evolutionary Origins and Diversification of the Mycorrhizal Mutualists.</title>
        <authorList>
            <consortium name="DOE Joint Genome Institute"/>
            <consortium name="Mycorrhizal Genomics Consortium"/>
            <person name="Kohler A."/>
            <person name="Kuo A."/>
            <person name="Nagy L.G."/>
            <person name="Floudas D."/>
            <person name="Copeland A."/>
            <person name="Barry K.W."/>
            <person name="Cichocki N."/>
            <person name="Veneault-Fourrey C."/>
            <person name="LaButti K."/>
            <person name="Lindquist E.A."/>
            <person name="Lipzen A."/>
            <person name="Lundell T."/>
            <person name="Morin E."/>
            <person name="Murat C."/>
            <person name="Riley R."/>
            <person name="Ohm R."/>
            <person name="Sun H."/>
            <person name="Tunlid A."/>
            <person name="Henrissat B."/>
            <person name="Grigoriev I.V."/>
            <person name="Hibbett D.S."/>
            <person name="Martin F."/>
        </authorList>
    </citation>
    <scope>NUCLEOTIDE SEQUENCE [LARGE SCALE GENOMIC DNA]</scope>
    <source>
        <strain evidence="3">ATCC 200175</strain>
    </source>
</reference>
<evidence type="ECO:0000256" key="1">
    <source>
        <dbReference type="SAM" id="MobiDB-lite"/>
    </source>
</evidence>
<feature type="compositionally biased region" description="Low complexity" evidence="1">
    <location>
        <begin position="21"/>
        <end position="30"/>
    </location>
</feature>
<gene>
    <name evidence="2" type="ORF">PAXINDRAFT_60948</name>
</gene>
<dbReference type="OrthoDB" id="3267810at2759"/>
<proteinExistence type="predicted"/>
<feature type="region of interest" description="Disordered" evidence="1">
    <location>
        <begin position="1"/>
        <end position="31"/>
    </location>
</feature>
<dbReference type="EMBL" id="KN819678">
    <property type="protein sequence ID" value="KIJ08197.1"/>
    <property type="molecule type" value="Genomic_DNA"/>
</dbReference>
<dbReference type="AlphaFoldDB" id="A0A0C9TK30"/>
<feature type="non-terminal residue" evidence="2">
    <location>
        <position position="1"/>
    </location>
</feature>
<sequence>LSIKEDTHLTPIEENPDKSDSTPPSTPTRDIANVATRDSLQTRISEAITKLSTTEITNLLTDKPLSSSLKMPAAVVEPIQALETSPNLLAIEPNTKNEVLLLGALREAEERCEAYKQRVITLQAQTVLNEAYCNKLHFQLAFQEEKKKNPGAPGKLVEDGLPRLLSGDEFYEKVVEFTKWQKEKEVQKETRQAEREELKAANDEWKKNEAKRKVENAARREHFHAAKTTWQ</sequence>
<name>A0A0C9TK30_PAXIN</name>
<dbReference type="HOGENOM" id="CLU_061607_0_0_1"/>